<keyword evidence="2" id="KW-0812">Transmembrane</keyword>
<dbReference type="AlphaFoldDB" id="A0A7Z8K2G6"/>
<gene>
    <name evidence="3" type="ORF">FA014_05535</name>
</gene>
<dbReference type="SUPFAM" id="SSF51126">
    <property type="entry name" value="Pectin lyase-like"/>
    <property type="match status" value="1"/>
</dbReference>
<feature type="transmembrane region" description="Helical" evidence="2">
    <location>
        <begin position="31"/>
        <end position="49"/>
    </location>
</feature>
<proteinExistence type="predicted"/>
<dbReference type="Proteomes" id="UP000308121">
    <property type="component" value="Unassembled WGS sequence"/>
</dbReference>
<dbReference type="EMBL" id="SZYE01000026">
    <property type="protein sequence ID" value="TKR24971.1"/>
    <property type="molecule type" value="Genomic_DNA"/>
</dbReference>
<dbReference type="InterPro" id="IPR011050">
    <property type="entry name" value="Pectin_lyase_fold/virulence"/>
</dbReference>
<keyword evidence="2" id="KW-0472">Membrane</keyword>
<comment type="caution">
    <text evidence="3">The sequence shown here is derived from an EMBL/GenBank/DDBJ whole genome shotgun (WGS) entry which is preliminary data.</text>
</comment>
<reference evidence="3 4" key="1">
    <citation type="submission" date="2019-05" db="EMBL/GenBank/DDBJ databases">
        <title>Genome sequence of Cellulomonas hominis strain CS1.</title>
        <authorList>
            <person name="Belmont J."/>
            <person name="Maclea K.S."/>
        </authorList>
    </citation>
    <scope>NUCLEOTIDE SEQUENCE [LARGE SCALE GENOMIC DNA]</scope>
    <source>
        <strain evidence="3 4">CS1</strain>
    </source>
</reference>
<keyword evidence="2" id="KW-1133">Transmembrane helix</keyword>
<evidence type="ECO:0000313" key="3">
    <source>
        <dbReference type="EMBL" id="TKR24971.1"/>
    </source>
</evidence>
<dbReference type="RefSeq" id="WP_154728711.1">
    <property type="nucleotide sequence ID" value="NZ_SZYE01000026.1"/>
</dbReference>
<evidence type="ECO:0000256" key="1">
    <source>
        <dbReference type="SAM" id="MobiDB-lite"/>
    </source>
</evidence>
<evidence type="ECO:0000313" key="4">
    <source>
        <dbReference type="Proteomes" id="UP000308121"/>
    </source>
</evidence>
<feature type="compositionally biased region" description="Low complexity" evidence="1">
    <location>
        <begin position="9"/>
        <end position="21"/>
    </location>
</feature>
<protein>
    <submittedName>
        <fullName evidence="3">Uncharacterized protein</fullName>
    </submittedName>
</protein>
<evidence type="ECO:0000256" key="2">
    <source>
        <dbReference type="SAM" id="Phobius"/>
    </source>
</evidence>
<dbReference type="OrthoDB" id="4983773at2"/>
<name>A0A7Z8K2G6_9CELL</name>
<accession>A0A7Z8K2G6</accession>
<sequence length="1000" mass="104016">MFPHHVRTAAPAGARHAAGGARRAQPQAVRFGAAALAMLLVVGLAVVTARPAAAAVHTFVVDSVEFGGPDASPGDGTCATAAGTCTLRAAIEESNALNAGPGQVLITVADGLEGNIVPNGTNTAAASNRPNWMYPTATGSATGRVSTFDVGGAFYRITAPVTIDLDDRLSINDGAYDTSQGAAFFVNGPDVTFLNVSQIFGSGSSFVMGPNANNVVIDGGETRTRASNVADRFLTFTSGSRNITLRNYTVSGFYHHPAGTTANASRTGLLWFDSAANTTFTNYTIDNVLFDYPTSGACTATDGRGCATSLIDFRFRNATNNSIQVTGFTFRNSTVQNMPATKNVFAFPFGNGETAGNNTSITSYAVTLRDLSIVDNQFLDNRRFNAGAATSDPTKYGAFIVLPYTAMHGNNVIARNDFVRAQPGTVSTSNTAGLNPYAIYLQGNTSTANNTTRRNLAITDNYFNGYAGQSTIRMYQSGRVTVARNVFGTESSSTARGTNSASGEETGTGTVLYANASNSSNRKLNTWYPTAAAVVPGSTAACVADVSVRALTGTANQTPKVPVLVDLYWTRDRTAEVYLGTTSYASLTDQTIRVELPLVGDDRLQRIADQTGGNVPVNPETGVAQGFVRVQTHSGAVSGTGDGDLESSQFSRVAPLTGTCAPALTIEQAAGQADPTLARDLHFELTASTALDQATVTPDVVEVTATPTAETHDASRLNPQVVSLTEVDGSAGTRFVAVVRVDDSATVEVRVPAEAVATPAGIRNVAPSTSRDGRITYRNPLIASPPTFTLVTGEPNGKDYTLGLRPGAPVPAGELQFTATVDAAGAYHGLHLSTSTLTIAPDADRSAPVTVTAAEGAVSANTPTAILHAISSQDPNYADLVVPTVAPMLFATDPTIQITKRAFVDVADTSTPQRIVATGTEALADGRLTDRQAVCFVYTVTNTSSDDWATVLTDVTVSDSDTRLGTDGVIGVVPVLGIGDSVQLAACTSLLPVDTTVASQ</sequence>
<organism evidence="3 4">
    <name type="scientific">Cellulomonas hominis</name>
    <dbReference type="NCBI Taxonomy" id="156981"/>
    <lineage>
        <taxon>Bacteria</taxon>
        <taxon>Bacillati</taxon>
        <taxon>Actinomycetota</taxon>
        <taxon>Actinomycetes</taxon>
        <taxon>Micrococcales</taxon>
        <taxon>Cellulomonadaceae</taxon>
        <taxon>Cellulomonas</taxon>
    </lineage>
</organism>
<feature type="region of interest" description="Disordered" evidence="1">
    <location>
        <begin position="1"/>
        <end position="21"/>
    </location>
</feature>